<feature type="region of interest" description="Disordered" evidence="5">
    <location>
        <begin position="1"/>
        <end position="38"/>
    </location>
</feature>
<feature type="domain" description="Major facilitator superfamily (MFS) profile" evidence="7">
    <location>
        <begin position="49"/>
        <end position="499"/>
    </location>
</feature>
<evidence type="ECO:0000256" key="2">
    <source>
        <dbReference type="ARBA" id="ARBA00022692"/>
    </source>
</evidence>
<protein>
    <submittedName>
        <fullName evidence="8">Major facilitator superfamily protein</fullName>
    </submittedName>
</protein>
<feature type="transmembrane region" description="Helical" evidence="6">
    <location>
        <begin position="515"/>
        <end position="534"/>
    </location>
</feature>
<feature type="transmembrane region" description="Helical" evidence="6">
    <location>
        <begin position="144"/>
        <end position="165"/>
    </location>
</feature>
<dbReference type="InterPro" id="IPR020846">
    <property type="entry name" value="MFS_dom"/>
</dbReference>
<dbReference type="Pfam" id="PF07690">
    <property type="entry name" value="MFS_1"/>
    <property type="match status" value="1"/>
</dbReference>
<dbReference type="GO" id="GO:0022857">
    <property type="term" value="F:transmembrane transporter activity"/>
    <property type="evidence" value="ECO:0007669"/>
    <property type="project" value="InterPro"/>
</dbReference>
<evidence type="ECO:0000313" key="9">
    <source>
        <dbReference type="Proteomes" id="UP000305948"/>
    </source>
</evidence>
<feature type="transmembrane region" description="Helical" evidence="6">
    <location>
        <begin position="374"/>
        <end position="395"/>
    </location>
</feature>
<keyword evidence="9" id="KW-1185">Reference proteome</keyword>
<feature type="transmembrane region" description="Helical" evidence="6">
    <location>
        <begin position="245"/>
        <end position="264"/>
    </location>
</feature>
<feature type="compositionally biased region" description="Basic and acidic residues" evidence="5">
    <location>
        <begin position="22"/>
        <end position="38"/>
    </location>
</feature>
<dbReference type="Proteomes" id="UP000305948">
    <property type="component" value="Unassembled WGS sequence"/>
</dbReference>
<reference evidence="8 9" key="1">
    <citation type="journal article" date="2019" name="Nat. Ecol. Evol.">
        <title>Megaphylogeny resolves global patterns of mushroom evolution.</title>
        <authorList>
            <person name="Varga T."/>
            <person name="Krizsan K."/>
            <person name="Foldi C."/>
            <person name="Dima B."/>
            <person name="Sanchez-Garcia M."/>
            <person name="Sanchez-Ramirez S."/>
            <person name="Szollosi G.J."/>
            <person name="Szarkandi J.G."/>
            <person name="Papp V."/>
            <person name="Albert L."/>
            <person name="Andreopoulos W."/>
            <person name="Angelini C."/>
            <person name="Antonin V."/>
            <person name="Barry K.W."/>
            <person name="Bougher N.L."/>
            <person name="Buchanan P."/>
            <person name="Buyck B."/>
            <person name="Bense V."/>
            <person name="Catcheside P."/>
            <person name="Chovatia M."/>
            <person name="Cooper J."/>
            <person name="Damon W."/>
            <person name="Desjardin D."/>
            <person name="Finy P."/>
            <person name="Geml J."/>
            <person name="Haridas S."/>
            <person name="Hughes K."/>
            <person name="Justo A."/>
            <person name="Karasinski D."/>
            <person name="Kautmanova I."/>
            <person name="Kiss B."/>
            <person name="Kocsube S."/>
            <person name="Kotiranta H."/>
            <person name="LaButti K.M."/>
            <person name="Lechner B.E."/>
            <person name="Liimatainen K."/>
            <person name="Lipzen A."/>
            <person name="Lukacs Z."/>
            <person name="Mihaltcheva S."/>
            <person name="Morgado L.N."/>
            <person name="Niskanen T."/>
            <person name="Noordeloos M.E."/>
            <person name="Ohm R.A."/>
            <person name="Ortiz-Santana B."/>
            <person name="Ovrebo C."/>
            <person name="Racz N."/>
            <person name="Riley R."/>
            <person name="Savchenko A."/>
            <person name="Shiryaev A."/>
            <person name="Soop K."/>
            <person name="Spirin V."/>
            <person name="Szebenyi C."/>
            <person name="Tomsovsky M."/>
            <person name="Tulloss R.E."/>
            <person name="Uehling J."/>
            <person name="Grigoriev I.V."/>
            <person name="Vagvolgyi C."/>
            <person name="Papp T."/>
            <person name="Martin F.M."/>
            <person name="Miettinen O."/>
            <person name="Hibbett D.S."/>
            <person name="Nagy L.G."/>
        </authorList>
    </citation>
    <scope>NUCLEOTIDE SEQUENCE [LARGE SCALE GENOMIC DNA]</scope>
    <source>
        <strain evidence="8 9">OMC1185</strain>
    </source>
</reference>
<feature type="transmembrane region" description="Helical" evidence="6">
    <location>
        <begin position="317"/>
        <end position="338"/>
    </location>
</feature>
<evidence type="ECO:0000256" key="3">
    <source>
        <dbReference type="ARBA" id="ARBA00022989"/>
    </source>
</evidence>
<dbReference type="STRING" id="5364.A0A5C3MLZ1"/>
<dbReference type="PANTHER" id="PTHR23501">
    <property type="entry name" value="MAJOR FACILITATOR SUPERFAMILY"/>
    <property type="match status" value="1"/>
</dbReference>
<evidence type="ECO:0000313" key="8">
    <source>
        <dbReference type="EMBL" id="TFK46304.1"/>
    </source>
</evidence>
<feature type="transmembrane region" description="Helical" evidence="6">
    <location>
        <begin position="407"/>
        <end position="423"/>
    </location>
</feature>
<dbReference type="FunFam" id="1.20.1250.20:FF:000196">
    <property type="entry name" value="MFS toxin efflux pump (AflT)"/>
    <property type="match status" value="1"/>
</dbReference>
<evidence type="ECO:0000256" key="4">
    <source>
        <dbReference type="ARBA" id="ARBA00023136"/>
    </source>
</evidence>
<dbReference type="Gene3D" id="1.20.1250.20">
    <property type="entry name" value="MFS general substrate transporter like domains"/>
    <property type="match status" value="2"/>
</dbReference>
<dbReference type="EMBL" id="ML213531">
    <property type="protein sequence ID" value="TFK46304.1"/>
    <property type="molecule type" value="Genomic_DNA"/>
</dbReference>
<dbReference type="PROSITE" id="PS50850">
    <property type="entry name" value="MFS"/>
    <property type="match status" value="1"/>
</dbReference>
<accession>A0A5C3MLZ1</accession>
<gene>
    <name evidence="8" type="ORF">OE88DRAFT_1739589</name>
</gene>
<evidence type="ECO:0000256" key="1">
    <source>
        <dbReference type="ARBA" id="ARBA00004141"/>
    </source>
</evidence>
<dbReference type="InterPro" id="IPR036259">
    <property type="entry name" value="MFS_trans_sf"/>
</dbReference>
<dbReference type="SUPFAM" id="SSF103473">
    <property type="entry name" value="MFS general substrate transporter"/>
    <property type="match status" value="1"/>
</dbReference>
<evidence type="ECO:0000259" key="7">
    <source>
        <dbReference type="PROSITE" id="PS50850"/>
    </source>
</evidence>
<organism evidence="8 9">
    <name type="scientific">Heliocybe sulcata</name>
    <dbReference type="NCBI Taxonomy" id="5364"/>
    <lineage>
        <taxon>Eukaryota</taxon>
        <taxon>Fungi</taxon>
        <taxon>Dikarya</taxon>
        <taxon>Basidiomycota</taxon>
        <taxon>Agaricomycotina</taxon>
        <taxon>Agaricomycetes</taxon>
        <taxon>Gloeophyllales</taxon>
        <taxon>Gloeophyllaceae</taxon>
        <taxon>Heliocybe</taxon>
    </lineage>
</organism>
<dbReference type="FunFam" id="1.20.1720.10:FF:000012">
    <property type="entry name" value="MFS toxin efflux pump (AflT)"/>
    <property type="match status" value="1"/>
</dbReference>
<evidence type="ECO:0000256" key="5">
    <source>
        <dbReference type="SAM" id="MobiDB-lite"/>
    </source>
</evidence>
<feature type="transmembrane region" description="Helical" evidence="6">
    <location>
        <begin position="276"/>
        <end position="297"/>
    </location>
</feature>
<proteinExistence type="predicted"/>
<dbReference type="OrthoDB" id="10021397at2759"/>
<feature type="transmembrane region" description="Helical" evidence="6">
    <location>
        <begin position="171"/>
        <end position="190"/>
    </location>
</feature>
<sequence>MASPPTPSEKTAVVADLPNDARPTEGELEKGHTPHDEHHYPPTATVIVIMLALYLALFLVALDRTIIATAIPKITDEFHSLDDVGWYGSAYMITGCASQLLIGRLYTFYPIKSIFLGTILLFEAGSAICGAAPTSTALIVGRAIAGLGSAGIFSGVIIIMIPIIPLHRRPIYQGVMGAIFGISSVIGPLLGGAFTQHVSWRWCFYINLPVGALSVVVIMFILHLPPSNKPGPALTFAQKMKRLDPLGTLVFLPSMICLLLALQWGGTTYAWSSARIIALFVVFAVLLLAFIAIQILSKENATLSPRIFTQRSILSGFLFSLSASSAMIPLVYFLPLWFQAIKGVSTLHSGIMLLPFILSLVVASNLAGLCVSRFGYYTPFLLLSAVLMSIGAGLLTTFTPTTAHPMWIGYQILFGFGLGLGLQQPGMAAQATLPRQDVSTGVALMFFGQSLGGAIFVSVAENIFTNKLAVGLERVAGLDAATVVNTGATALRQIVPQDQLPQVLAVYSKAVTTAFYVPLAWACFAIVPALTMEWRSVKAARQGKH</sequence>
<dbReference type="PANTHER" id="PTHR23501:SF201">
    <property type="entry name" value="MFS AFLATOXIN EFFLUX PUMP"/>
    <property type="match status" value="1"/>
</dbReference>
<dbReference type="CDD" id="cd17502">
    <property type="entry name" value="MFS_Azr1_MDR_like"/>
    <property type="match status" value="1"/>
</dbReference>
<name>A0A5C3MLZ1_9AGAM</name>
<feature type="transmembrane region" description="Helical" evidence="6">
    <location>
        <begin position="202"/>
        <end position="225"/>
    </location>
</feature>
<evidence type="ECO:0000256" key="6">
    <source>
        <dbReference type="SAM" id="Phobius"/>
    </source>
</evidence>
<keyword evidence="4 6" id="KW-0472">Membrane</keyword>
<feature type="transmembrane region" description="Helical" evidence="6">
    <location>
        <begin position="350"/>
        <end position="368"/>
    </location>
</feature>
<comment type="subcellular location">
    <subcellularLocation>
        <location evidence="1">Membrane</location>
        <topology evidence="1">Multi-pass membrane protein</topology>
    </subcellularLocation>
</comment>
<keyword evidence="3 6" id="KW-1133">Transmembrane helix</keyword>
<dbReference type="AlphaFoldDB" id="A0A5C3MLZ1"/>
<feature type="transmembrane region" description="Helical" evidence="6">
    <location>
        <begin position="443"/>
        <end position="464"/>
    </location>
</feature>
<dbReference type="InterPro" id="IPR011701">
    <property type="entry name" value="MFS"/>
</dbReference>
<dbReference type="GO" id="GO:0005886">
    <property type="term" value="C:plasma membrane"/>
    <property type="evidence" value="ECO:0007669"/>
    <property type="project" value="TreeGrafter"/>
</dbReference>
<feature type="transmembrane region" description="Helical" evidence="6">
    <location>
        <begin position="44"/>
        <end position="63"/>
    </location>
</feature>
<keyword evidence="2 6" id="KW-0812">Transmembrane</keyword>